<dbReference type="GO" id="GO:0006310">
    <property type="term" value="P:DNA recombination"/>
    <property type="evidence" value="ECO:0007669"/>
    <property type="project" value="UniProtKB-KW"/>
</dbReference>
<dbReference type="AlphaFoldDB" id="A0A1X7FXT1"/>
<organism evidence="3 4">
    <name type="scientific">Xaviernesmea oryzae</name>
    <dbReference type="NCBI Taxonomy" id="464029"/>
    <lineage>
        <taxon>Bacteria</taxon>
        <taxon>Pseudomonadati</taxon>
        <taxon>Pseudomonadota</taxon>
        <taxon>Alphaproteobacteria</taxon>
        <taxon>Hyphomicrobiales</taxon>
        <taxon>Rhizobiaceae</taxon>
        <taxon>Rhizobium/Agrobacterium group</taxon>
        <taxon>Xaviernesmea</taxon>
    </lineage>
</organism>
<sequence>MPKQDIASRQFQRKIIEFCEVRIAPATSNRVLENIKPYLVCLIIYRKSPPLLNGRINWAAIADACGIEEDLAPELKKQLRPGLDAIIRWLGAPAALEDSRPSKRKSRAATPGMRAPTSTTSSTRKPQRMGSDGAAFQSVSAQRGPEPKPIQEFPEPLFEAADDPETFRDALVYHMRRFGDSYWQLYRAIVRLGETFDEKTLLSWVQGEHAPRSIASFDILSRIERRYQLRQGYFKEKLPHQSRSRQGHDLGDISPAERRRLTWHLPDDFGSLPFSKREEILDWVRRVIISGSTDYRRYQAAASKQRYAIRFPGVTYGAGSLSPRSPFLTTGANSSADVPFEDPDLLSGVVDAPPQLAMEMADLIRFKTSTLTAIGFQRNGVWGEETASQKIEHLGLMFGALAASPTGIVKGRGVPLSQLTFGLLIFPGVWDWYLQWREQRRGFYTKWEEDMLMVAQALTRAEVGWIRQHPELLKYVLPIEGLIAPEEIEFATRDWHGACDAFHRHAANRSKEVQRVMRVHRDPFEPIMVILEADSPLAEYRKITDEILKRMPDQDRYPRPAAETVRSFLMLRLGLHLGLRQKNLRQLRLCPRGHFPTSERRLEDMKCGELRWSDRERGWEVLIPSVAFKNSGSSFFGQKPFRLILPDLLDLYKYLEAYIDRHRGVLLGSAQDPGTFFVKTVKTTSYDAAYDSTTFYEAWRTIIQRYGIYNPYTGRGAIKGLLPHGPHNLRDILATHILKQTGSYEQASYAIQDTPDVVQQHYGRFLPQDKAALAAKILNQVWEAA</sequence>
<dbReference type="Proteomes" id="UP000192903">
    <property type="component" value="Unassembled WGS sequence"/>
</dbReference>
<keyword evidence="1" id="KW-0233">DNA recombination</keyword>
<evidence type="ECO:0000313" key="4">
    <source>
        <dbReference type="Proteomes" id="UP000192903"/>
    </source>
</evidence>
<reference evidence="4" key="1">
    <citation type="submission" date="2017-04" db="EMBL/GenBank/DDBJ databases">
        <authorList>
            <person name="Varghese N."/>
            <person name="Submissions S."/>
        </authorList>
    </citation>
    <scope>NUCLEOTIDE SEQUENCE [LARGE SCALE GENOMIC DNA]</scope>
    <source>
        <strain evidence="4">B4P</strain>
    </source>
</reference>
<keyword evidence="4" id="KW-1185">Reference proteome</keyword>
<dbReference type="EMBL" id="FXAF01000008">
    <property type="protein sequence ID" value="SMF60601.1"/>
    <property type="molecule type" value="Genomic_DNA"/>
</dbReference>
<protein>
    <submittedName>
        <fullName evidence="3">Uncharacterized protein</fullName>
    </submittedName>
</protein>
<accession>A0A1X7FXT1</accession>
<dbReference type="InterPro" id="IPR013762">
    <property type="entry name" value="Integrase-like_cat_sf"/>
</dbReference>
<evidence type="ECO:0000256" key="2">
    <source>
        <dbReference type="SAM" id="MobiDB-lite"/>
    </source>
</evidence>
<evidence type="ECO:0000256" key="1">
    <source>
        <dbReference type="ARBA" id="ARBA00023172"/>
    </source>
</evidence>
<evidence type="ECO:0000313" key="3">
    <source>
        <dbReference type="EMBL" id="SMF60601.1"/>
    </source>
</evidence>
<gene>
    <name evidence="3" type="ORF">SAMN02982989_1086</name>
</gene>
<dbReference type="STRING" id="464029.SAMN02982989_1086"/>
<dbReference type="Gene3D" id="1.10.443.10">
    <property type="entry name" value="Intergrase catalytic core"/>
    <property type="match status" value="1"/>
</dbReference>
<dbReference type="GO" id="GO:0015074">
    <property type="term" value="P:DNA integration"/>
    <property type="evidence" value="ECO:0007669"/>
    <property type="project" value="InterPro"/>
</dbReference>
<dbReference type="SUPFAM" id="SSF56349">
    <property type="entry name" value="DNA breaking-rejoining enzymes"/>
    <property type="match status" value="1"/>
</dbReference>
<dbReference type="GO" id="GO:0003677">
    <property type="term" value="F:DNA binding"/>
    <property type="evidence" value="ECO:0007669"/>
    <property type="project" value="InterPro"/>
</dbReference>
<dbReference type="RefSeq" id="WP_200814135.1">
    <property type="nucleotide sequence ID" value="NZ_FXAF01000008.1"/>
</dbReference>
<dbReference type="InterPro" id="IPR011010">
    <property type="entry name" value="DNA_brk_join_enz"/>
</dbReference>
<feature type="region of interest" description="Disordered" evidence="2">
    <location>
        <begin position="97"/>
        <end position="151"/>
    </location>
</feature>
<proteinExistence type="predicted"/>
<name>A0A1X7FXT1_9HYPH</name>